<gene>
    <name evidence="5" type="ORF">LAWI1_G000824</name>
</gene>
<dbReference type="PANTHER" id="PTHR31002">
    <property type="entry name" value="SERIPAUPERIN"/>
    <property type="match status" value="1"/>
</dbReference>
<protein>
    <recommendedName>
        <fullName evidence="7">Extracellular serine-rich protein</fullName>
    </recommendedName>
</protein>
<feature type="domain" description="Agd3 CBM87" evidence="3">
    <location>
        <begin position="85"/>
        <end position="298"/>
    </location>
</feature>
<accession>A0A559MMN4</accession>
<evidence type="ECO:0000256" key="1">
    <source>
        <dbReference type="SAM" id="SignalP"/>
    </source>
</evidence>
<dbReference type="Proteomes" id="UP000315522">
    <property type="component" value="Unassembled WGS sequence"/>
</dbReference>
<proteinExistence type="predicted"/>
<dbReference type="InterPro" id="IPR056826">
    <property type="entry name" value="Agd3_CE"/>
</dbReference>
<evidence type="ECO:0000259" key="3">
    <source>
        <dbReference type="Pfam" id="PF25116"/>
    </source>
</evidence>
<evidence type="ECO:0008006" key="7">
    <source>
        <dbReference type="Google" id="ProtNLM"/>
    </source>
</evidence>
<organism evidence="5 6">
    <name type="scientific">Lachnellula willkommii</name>
    <dbReference type="NCBI Taxonomy" id="215461"/>
    <lineage>
        <taxon>Eukaryota</taxon>
        <taxon>Fungi</taxon>
        <taxon>Dikarya</taxon>
        <taxon>Ascomycota</taxon>
        <taxon>Pezizomycotina</taxon>
        <taxon>Leotiomycetes</taxon>
        <taxon>Helotiales</taxon>
        <taxon>Lachnaceae</taxon>
        <taxon>Lachnellula</taxon>
    </lineage>
</organism>
<evidence type="ECO:0000313" key="5">
    <source>
        <dbReference type="EMBL" id="TVY94222.1"/>
    </source>
</evidence>
<dbReference type="Pfam" id="PF25115">
    <property type="entry name" value="Agd3_CE"/>
    <property type="match status" value="1"/>
</dbReference>
<feature type="chain" id="PRO_5021835790" description="Extracellular serine-rich protein" evidence="1">
    <location>
        <begin position="22"/>
        <end position="747"/>
    </location>
</feature>
<evidence type="ECO:0000259" key="2">
    <source>
        <dbReference type="Pfam" id="PF25115"/>
    </source>
</evidence>
<feature type="domain" description="Agd3 deacetylase" evidence="2">
    <location>
        <begin position="312"/>
        <end position="675"/>
    </location>
</feature>
<feature type="domain" description="Agd3 C-terminal" evidence="4">
    <location>
        <begin position="682"/>
        <end position="745"/>
    </location>
</feature>
<dbReference type="Pfam" id="PF25117">
    <property type="entry name" value="Agd3_C"/>
    <property type="match status" value="1"/>
</dbReference>
<dbReference type="EMBL" id="QGML01000030">
    <property type="protein sequence ID" value="TVY94222.1"/>
    <property type="molecule type" value="Genomic_DNA"/>
</dbReference>
<keyword evidence="6" id="KW-1185">Reference proteome</keyword>
<reference evidence="5 6" key="1">
    <citation type="submission" date="2018-05" db="EMBL/GenBank/DDBJ databases">
        <title>Genome sequencing and assembly of the regulated plant pathogen Lachnellula willkommii and related sister species for the development of diagnostic species identification markers.</title>
        <authorList>
            <person name="Giroux E."/>
            <person name="Bilodeau G."/>
        </authorList>
    </citation>
    <scope>NUCLEOTIDE SEQUENCE [LARGE SCALE GENOMIC DNA]</scope>
    <source>
        <strain evidence="5 6">CBS 172.35</strain>
    </source>
</reference>
<dbReference type="InterPro" id="IPR050788">
    <property type="entry name" value="Yeast_SRP1/TIP1_CWP"/>
</dbReference>
<name>A0A559MMN4_9HELO</name>
<dbReference type="Pfam" id="PF25116">
    <property type="entry name" value="CBM87_Agd3"/>
    <property type="match status" value="1"/>
</dbReference>
<comment type="caution">
    <text evidence="5">The sequence shown here is derived from an EMBL/GenBank/DDBJ whole genome shotgun (WGS) entry which is preliminary data.</text>
</comment>
<sequence>MLSKVTFQSAVLATCISLIIASPSPQAEVSPIESEAIVIPVATRQPVPVVQTVPAKIDNVAVNSNTSIITSNVTTPAAVVAATTVKSTVLIFARDTASSYSGYSGLNGYAIPYQVVVVPQAGITLPALNSSATSGNYGAIVILSEVSYDYGGTTGFRSALTSAQLATLYQYQVTFGVRMVRLDVFPSADSGTTALGDCCGAGVEQLLSISDTTKFATSGLKTGAGVSTQGLYHYPATITNSSIATEFIQFAPAAGFSTTSTAGVINNIGGRQQMVFFIGFATDWAATSNLLQHAWIHWATRGLYTGYRRVNLNTQVDDMFLESDIYSPNGTTFQITPADLAQHVTWMGTVNAKLNAGSNYFVEVGHNGNGNIEDSDDIATGKQCGSGPIEYADQIDTPLEFQKPLGTGTNLWPANALLYPYTTACTNLDALKVWWATTTNRDAFAHVSHTFTHEDEDNATYYDVTREISWNSAWLKQVGIAAASKFSPKGIIPPAITGLHNGDALRAWKDNGIVNVVGDNTRPPLLNTQNEHWPLITTVAANGYAGIQITPRWATNIYYNCNLPDCTVLEWINTSAGKGDWYALLAVEKNTNTRHLLGLHHDPYMFHQANLNYQTASETTINGVSTKYSMLQAWVETIVQEMIRLVNWPIISMKHDDIATAFANRMVRDGCGASLTFNVDPTAQTITGVTLTTTGNTCPTTLPVTVPGTVTSTKGFVTEQVGSDPLTIWVPMSGSPVTFTLSKPIPL</sequence>
<evidence type="ECO:0000259" key="4">
    <source>
        <dbReference type="Pfam" id="PF25117"/>
    </source>
</evidence>
<dbReference type="InterPro" id="IPR056825">
    <property type="entry name" value="Agd3_C"/>
</dbReference>
<feature type="signal peptide" evidence="1">
    <location>
        <begin position="1"/>
        <end position="21"/>
    </location>
</feature>
<dbReference type="AlphaFoldDB" id="A0A559MMN4"/>
<dbReference type="InterPro" id="IPR056827">
    <property type="entry name" value="CBM87_Agd3"/>
</dbReference>
<evidence type="ECO:0000313" key="6">
    <source>
        <dbReference type="Proteomes" id="UP000315522"/>
    </source>
</evidence>
<dbReference type="PANTHER" id="PTHR31002:SF34">
    <property type="entry name" value="CELL WALL PROTEIN CWP1-RELATED"/>
    <property type="match status" value="1"/>
</dbReference>
<keyword evidence="1" id="KW-0732">Signal</keyword>